<evidence type="ECO:0000313" key="3">
    <source>
        <dbReference type="Proteomes" id="UP001374579"/>
    </source>
</evidence>
<dbReference type="InterPro" id="IPR027417">
    <property type="entry name" value="P-loop_NTPase"/>
</dbReference>
<keyword evidence="1" id="KW-0812">Transmembrane</keyword>
<proteinExistence type="predicted"/>
<dbReference type="GO" id="GO:0006044">
    <property type="term" value="P:N-acetylglucosamine metabolic process"/>
    <property type="evidence" value="ECO:0007669"/>
    <property type="project" value="TreeGrafter"/>
</dbReference>
<comment type="caution">
    <text evidence="2">The sequence shown here is derived from an EMBL/GenBank/DDBJ whole genome shotgun (WGS) entry which is preliminary data.</text>
</comment>
<accession>A0AAN9AWI2</accession>
<feature type="transmembrane region" description="Helical" evidence="1">
    <location>
        <begin position="7"/>
        <end position="28"/>
    </location>
</feature>
<keyword evidence="1" id="KW-0472">Membrane</keyword>
<name>A0AAN9AWI2_9CAEN</name>
<dbReference type="PANTHER" id="PTHR10704">
    <property type="entry name" value="CARBOHYDRATE SULFOTRANSFERASE"/>
    <property type="match status" value="1"/>
</dbReference>
<dbReference type="Pfam" id="PF13469">
    <property type="entry name" value="Sulfotransfer_3"/>
    <property type="match status" value="1"/>
</dbReference>
<dbReference type="PANTHER" id="PTHR10704:SF44">
    <property type="entry name" value="LD35051P-RELATED"/>
    <property type="match status" value="1"/>
</dbReference>
<dbReference type="AlphaFoldDB" id="A0AAN9AWI2"/>
<evidence type="ECO:0000313" key="2">
    <source>
        <dbReference type="EMBL" id="KAK7093790.1"/>
    </source>
</evidence>
<dbReference type="InterPro" id="IPR051135">
    <property type="entry name" value="Gal/GlcNAc/GalNAc_ST"/>
</dbReference>
<evidence type="ECO:0000256" key="1">
    <source>
        <dbReference type="SAM" id="Phobius"/>
    </source>
</evidence>
<dbReference type="Proteomes" id="UP001374579">
    <property type="component" value="Unassembled WGS sequence"/>
</dbReference>
<dbReference type="EMBL" id="JBAMIC010000019">
    <property type="protein sequence ID" value="KAK7093790.1"/>
    <property type="molecule type" value="Genomic_DNA"/>
</dbReference>
<dbReference type="GO" id="GO:0006790">
    <property type="term" value="P:sulfur compound metabolic process"/>
    <property type="evidence" value="ECO:0007669"/>
    <property type="project" value="TreeGrafter"/>
</dbReference>
<dbReference type="GO" id="GO:0001517">
    <property type="term" value="F:N-acetylglucosamine 6-O-sulfotransferase activity"/>
    <property type="evidence" value="ECO:0007669"/>
    <property type="project" value="TreeGrafter"/>
</dbReference>
<gene>
    <name evidence="2" type="ORF">V1264_007482</name>
</gene>
<reference evidence="2 3" key="1">
    <citation type="submission" date="2024-02" db="EMBL/GenBank/DDBJ databases">
        <title>Chromosome-scale genome assembly of the rough periwinkle Littorina saxatilis.</title>
        <authorList>
            <person name="De Jode A."/>
            <person name="Faria R."/>
            <person name="Formenti G."/>
            <person name="Sims Y."/>
            <person name="Smith T.P."/>
            <person name="Tracey A."/>
            <person name="Wood J.M.D."/>
            <person name="Zagrodzka Z.B."/>
            <person name="Johannesson K."/>
            <person name="Butlin R.K."/>
            <person name="Leder E.H."/>
        </authorList>
    </citation>
    <scope>NUCLEOTIDE SEQUENCE [LARGE SCALE GENOMIC DNA]</scope>
    <source>
        <strain evidence="2">Snail1</strain>
        <tissue evidence="2">Muscle</tissue>
    </source>
</reference>
<keyword evidence="3" id="KW-1185">Reference proteome</keyword>
<sequence length="414" mass="47871">MRTIRSRWSLLAAVVTAVVVVSLLFFFLRDTPTLQYQKPHNAYRRGWNLAKLSQSTATTYSSATADPHPTGVSRKVIVVSLARSGSSLTGDIISHGPNVYYVYEPLRRSEINMWADYERRTQQNTTQGMKAVMEWRSNAIDMLRSFLSCHFSDLDPNDLDTIYLRKFPRTRRFATCAEEAIRKNTTTVNAACLLHTESMCQQAKVKLIKVIRLGLRDLEPLLKEYPDLVLILLARDPRASVWSMIQVFKEEKAHNHSSYVHGMCNSLDDDISSLRELRHRYPGRVRLLRYEALAENPVKVSKLLYRFIGLKWNNHAENLVRRQTSASVSQIKALKETNKTVPYSVWREDSLKASRAWKRDVDWLFVRTAQEKCFGVIRQLGYTLFRHEADLRDNTTQSFDHQQSLLGDDTVWLQ</sequence>
<organism evidence="2 3">
    <name type="scientific">Littorina saxatilis</name>
    <dbReference type="NCBI Taxonomy" id="31220"/>
    <lineage>
        <taxon>Eukaryota</taxon>
        <taxon>Metazoa</taxon>
        <taxon>Spiralia</taxon>
        <taxon>Lophotrochozoa</taxon>
        <taxon>Mollusca</taxon>
        <taxon>Gastropoda</taxon>
        <taxon>Caenogastropoda</taxon>
        <taxon>Littorinimorpha</taxon>
        <taxon>Littorinoidea</taxon>
        <taxon>Littorinidae</taxon>
        <taxon>Littorina</taxon>
    </lineage>
</organism>
<protein>
    <submittedName>
        <fullName evidence="2">Uncharacterized protein</fullName>
    </submittedName>
</protein>
<dbReference type="Gene3D" id="3.40.50.300">
    <property type="entry name" value="P-loop containing nucleotide triphosphate hydrolases"/>
    <property type="match status" value="1"/>
</dbReference>
<dbReference type="SUPFAM" id="SSF52540">
    <property type="entry name" value="P-loop containing nucleoside triphosphate hydrolases"/>
    <property type="match status" value="1"/>
</dbReference>
<keyword evidence="1" id="KW-1133">Transmembrane helix</keyword>